<dbReference type="GO" id="GO:0004618">
    <property type="term" value="F:phosphoglycerate kinase activity"/>
    <property type="evidence" value="ECO:0007669"/>
    <property type="project" value="UniProtKB-EC"/>
</dbReference>
<dbReference type="PANTHER" id="PTHR11406">
    <property type="entry name" value="PHOSPHOGLYCERATE KINASE"/>
    <property type="match status" value="1"/>
</dbReference>
<dbReference type="Gene3D" id="3.40.50.1260">
    <property type="entry name" value="Phosphoglycerate kinase, N-terminal domain"/>
    <property type="match status" value="1"/>
</dbReference>
<proteinExistence type="inferred from homology"/>
<accession>A0A3B0PJ92</accession>
<evidence type="ECO:0000313" key="12">
    <source>
        <dbReference type="Proteomes" id="UP000257559"/>
    </source>
</evidence>
<dbReference type="InterPro" id="IPR036043">
    <property type="entry name" value="Phosphoglycerate_kinase_sf"/>
</dbReference>
<evidence type="ECO:0000256" key="8">
    <source>
        <dbReference type="ARBA" id="ARBA00022840"/>
    </source>
</evidence>
<name>A0A3B0PJ92_9BACT</name>
<dbReference type="InterPro" id="IPR015824">
    <property type="entry name" value="Phosphoglycerate_kinase_N"/>
</dbReference>
<dbReference type="PANTHER" id="PTHR11406:SF23">
    <property type="entry name" value="PHOSPHOGLYCERATE KINASE 1, CHLOROPLASTIC-RELATED"/>
    <property type="match status" value="1"/>
</dbReference>
<organism evidence="11 12">
    <name type="scientific">Mycoplasmopsis edwardii</name>
    <dbReference type="NCBI Taxonomy" id="53558"/>
    <lineage>
        <taxon>Bacteria</taxon>
        <taxon>Bacillati</taxon>
        <taxon>Mycoplasmatota</taxon>
        <taxon>Mycoplasmoidales</taxon>
        <taxon>Metamycoplasmataceae</taxon>
        <taxon>Mycoplasmopsis</taxon>
    </lineage>
</organism>
<dbReference type="GO" id="GO:0006094">
    <property type="term" value="P:gluconeogenesis"/>
    <property type="evidence" value="ECO:0007669"/>
    <property type="project" value="TreeGrafter"/>
</dbReference>
<dbReference type="SUPFAM" id="SSF53748">
    <property type="entry name" value="Phosphoglycerate kinase"/>
    <property type="match status" value="1"/>
</dbReference>
<evidence type="ECO:0000256" key="3">
    <source>
        <dbReference type="ARBA" id="ARBA00013061"/>
    </source>
</evidence>
<evidence type="ECO:0000256" key="1">
    <source>
        <dbReference type="ARBA" id="ARBA00000642"/>
    </source>
</evidence>
<keyword evidence="7 10" id="KW-0418">Kinase</keyword>
<evidence type="ECO:0000256" key="10">
    <source>
        <dbReference type="RuleBase" id="RU000532"/>
    </source>
</evidence>
<dbReference type="GO" id="GO:0043531">
    <property type="term" value="F:ADP binding"/>
    <property type="evidence" value="ECO:0007669"/>
    <property type="project" value="TreeGrafter"/>
</dbReference>
<dbReference type="GO" id="GO:0006096">
    <property type="term" value="P:glycolytic process"/>
    <property type="evidence" value="ECO:0007669"/>
    <property type="project" value="UniProtKB-KW"/>
</dbReference>
<dbReference type="GO" id="GO:0005829">
    <property type="term" value="C:cytosol"/>
    <property type="evidence" value="ECO:0007669"/>
    <property type="project" value="TreeGrafter"/>
</dbReference>
<dbReference type="Proteomes" id="UP000257559">
    <property type="component" value="Chromosome"/>
</dbReference>
<evidence type="ECO:0000256" key="7">
    <source>
        <dbReference type="ARBA" id="ARBA00022777"/>
    </source>
</evidence>
<dbReference type="GO" id="GO:0005524">
    <property type="term" value="F:ATP binding"/>
    <property type="evidence" value="ECO:0007669"/>
    <property type="project" value="UniProtKB-KW"/>
</dbReference>
<evidence type="ECO:0000256" key="2">
    <source>
        <dbReference type="ARBA" id="ARBA00004838"/>
    </source>
</evidence>
<evidence type="ECO:0000256" key="4">
    <source>
        <dbReference type="ARBA" id="ARBA00016471"/>
    </source>
</evidence>
<dbReference type="AlphaFoldDB" id="A0A3B0PJ92"/>
<comment type="pathway">
    <text evidence="2">Carbohydrate degradation; glycolysis; pyruvate from D-glyceraldehyde 3-phosphate: step 2/5.</text>
</comment>
<dbReference type="EMBL" id="LS991951">
    <property type="protein sequence ID" value="SYV97358.1"/>
    <property type="molecule type" value="Genomic_DNA"/>
</dbReference>
<reference evidence="12" key="1">
    <citation type="submission" date="2018-06" db="EMBL/GenBank/DDBJ databases">
        <authorList>
            <consortium name="Pathogen Informatics"/>
        </authorList>
    </citation>
    <scope>NUCLEOTIDE SEQUENCE [LARGE SCALE GENOMIC DNA]</scope>
    <source>
        <strain evidence="12">NCTC10132</strain>
    </source>
</reference>
<dbReference type="Pfam" id="PF00162">
    <property type="entry name" value="PGK"/>
    <property type="match status" value="1"/>
</dbReference>
<gene>
    <name evidence="11" type="primary">pgk_1</name>
    <name evidence="11" type="ORF">NCTC10132_00723</name>
</gene>
<keyword evidence="9" id="KW-0324">Glycolysis</keyword>
<keyword evidence="6" id="KW-0547">Nucleotide-binding</keyword>
<comment type="similarity">
    <text evidence="10">Belongs to the phosphoglycerate kinase family.</text>
</comment>
<evidence type="ECO:0000256" key="6">
    <source>
        <dbReference type="ARBA" id="ARBA00022741"/>
    </source>
</evidence>
<dbReference type="InterPro" id="IPR001576">
    <property type="entry name" value="Phosphoglycerate_kinase"/>
</dbReference>
<keyword evidence="5 10" id="KW-0808">Transferase</keyword>
<evidence type="ECO:0000313" key="11">
    <source>
        <dbReference type="EMBL" id="SYV97358.1"/>
    </source>
</evidence>
<dbReference type="PRINTS" id="PR00477">
    <property type="entry name" value="PHGLYCKINASE"/>
</dbReference>
<comment type="catalytic activity">
    <reaction evidence="1 10">
        <text>(2R)-3-phosphoglycerate + ATP = (2R)-3-phospho-glyceroyl phosphate + ADP</text>
        <dbReference type="Rhea" id="RHEA:14801"/>
        <dbReference type="ChEBI" id="CHEBI:30616"/>
        <dbReference type="ChEBI" id="CHEBI:57604"/>
        <dbReference type="ChEBI" id="CHEBI:58272"/>
        <dbReference type="ChEBI" id="CHEBI:456216"/>
        <dbReference type="EC" id="2.7.2.3"/>
    </reaction>
</comment>
<evidence type="ECO:0000256" key="5">
    <source>
        <dbReference type="ARBA" id="ARBA00022679"/>
    </source>
</evidence>
<dbReference type="KEGG" id="medw:NCTC10132_00723"/>
<evidence type="ECO:0000256" key="9">
    <source>
        <dbReference type="ARBA" id="ARBA00023152"/>
    </source>
</evidence>
<keyword evidence="12" id="KW-1185">Reference proteome</keyword>
<keyword evidence="8" id="KW-0067">ATP-binding</keyword>
<protein>
    <recommendedName>
        <fullName evidence="4 10">Phosphoglycerate kinase</fullName>
        <ecNumber evidence="3 10">2.7.2.3</ecNumber>
    </recommendedName>
</protein>
<sequence length="77" mass="7927">MGVAEFENYKHGTMAVCKAVAALKDCYTVVGGGDSVAAVEKLGMEDKFSHVSTGGGASLELLQGVQLPGVVAIKDRN</sequence>
<dbReference type="EC" id="2.7.2.3" evidence="3 10"/>